<reference evidence="1" key="1">
    <citation type="submission" date="2023-10" db="EMBL/GenBank/DDBJ databases">
        <title>Whole genome sequencing of actinobacterial strain Amycolatopsis sp. (BCA-696) identifies the underlying plant growth-promoting genes.</title>
        <authorList>
            <person name="Gandham P."/>
            <person name="Vadla N."/>
            <person name="Saji A."/>
            <person name="Srinivas V."/>
            <person name="Ruperao P."/>
            <person name="Selvanayagam S."/>
            <person name="Saxena R.K."/>
            <person name="Rathore A."/>
            <person name="Gopalakrishnan S."/>
            <person name="Thakur V."/>
        </authorList>
    </citation>
    <scope>NUCLEOTIDE SEQUENCE</scope>
    <source>
        <strain evidence="1">BCA-696</strain>
    </source>
</reference>
<gene>
    <name evidence="1" type="ORF">LCL61_29305</name>
</gene>
<accession>A0ACD5BJU6</accession>
<evidence type="ECO:0000313" key="2">
    <source>
        <dbReference type="Proteomes" id="UP001456344"/>
    </source>
</evidence>
<proteinExistence type="predicted"/>
<name>A0ACD5BJU6_9PSEU</name>
<dbReference type="Proteomes" id="UP001456344">
    <property type="component" value="Chromosome"/>
</dbReference>
<keyword evidence="2" id="KW-1185">Reference proteome</keyword>
<sequence>MLAPELLLGLLETRSPEQPVPVRIPAPAWDTSHPLSDWLVHHLVTAYVATTAWTDNHPDAVPAFQRALHKVAKDLTEALGAREDLAVRHLYIAPDTATRMDFPVYPTSGPSVSQLQRVQNLMHRSASSPSDTGSRGWSWPTATDPEAWPHRAIDHQETSRSSRFHKQPSLLTCGK</sequence>
<protein>
    <submittedName>
        <fullName evidence="1">Uncharacterized protein</fullName>
    </submittedName>
</protein>
<organism evidence="1 2">
    <name type="scientific">Amycolatopsis coloradensis</name>
    <dbReference type="NCBI Taxonomy" id="76021"/>
    <lineage>
        <taxon>Bacteria</taxon>
        <taxon>Bacillati</taxon>
        <taxon>Actinomycetota</taxon>
        <taxon>Actinomycetes</taxon>
        <taxon>Pseudonocardiales</taxon>
        <taxon>Pseudonocardiaceae</taxon>
        <taxon>Amycolatopsis</taxon>
    </lineage>
</organism>
<evidence type="ECO:0000313" key="1">
    <source>
        <dbReference type="EMBL" id="WYW19650.1"/>
    </source>
</evidence>
<dbReference type="EMBL" id="CP150484">
    <property type="protein sequence ID" value="WYW19650.1"/>
    <property type="molecule type" value="Genomic_DNA"/>
</dbReference>